<feature type="compositionally biased region" description="Polar residues" evidence="1">
    <location>
        <begin position="12"/>
        <end position="22"/>
    </location>
</feature>
<dbReference type="RefSeq" id="WP_093384330.1">
    <property type="nucleotide sequence ID" value="NZ_FOTW01000006.1"/>
</dbReference>
<organism evidence="3 4">
    <name type="scientific">Rugamonas rubra</name>
    <dbReference type="NCBI Taxonomy" id="758825"/>
    <lineage>
        <taxon>Bacteria</taxon>
        <taxon>Pseudomonadati</taxon>
        <taxon>Pseudomonadota</taxon>
        <taxon>Betaproteobacteria</taxon>
        <taxon>Burkholderiales</taxon>
        <taxon>Oxalobacteraceae</taxon>
        <taxon>Telluria group</taxon>
        <taxon>Rugamonas</taxon>
    </lineage>
</organism>
<dbReference type="InterPro" id="IPR012908">
    <property type="entry name" value="PGAP1-ab_dom-like"/>
</dbReference>
<feature type="region of interest" description="Disordered" evidence="1">
    <location>
        <begin position="1"/>
        <end position="22"/>
    </location>
</feature>
<dbReference type="EMBL" id="FOTW01000006">
    <property type="protein sequence ID" value="SFL64181.1"/>
    <property type="molecule type" value="Genomic_DNA"/>
</dbReference>
<feature type="domain" description="GPI inositol-deacylase PGAP1-like alpha/beta" evidence="2">
    <location>
        <begin position="226"/>
        <end position="293"/>
    </location>
</feature>
<evidence type="ECO:0000313" key="3">
    <source>
        <dbReference type="EMBL" id="SFL64181.1"/>
    </source>
</evidence>
<dbReference type="SUPFAM" id="SSF53474">
    <property type="entry name" value="alpha/beta-Hydrolases"/>
    <property type="match status" value="1"/>
</dbReference>
<dbReference type="GO" id="GO:0016788">
    <property type="term" value="F:hydrolase activity, acting on ester bonds"/>
    <property type="evidence" value="ECO:0007669"/>
    <property type="project" value="InterPro"/>
</dbReference>
<name>A0A1I4JD74_9BURK</name>
<dbReference type="AlphaFoldDB" id="A0A1I4JD74"/>
<proteinExistence type="predicted"/>
<evidence type="ECO:0000256" key="1">
    <source>
        <dbReference type="SAM" id="MobiDB-lite"/>
    </source>
</evidence>
<keyword evidence="4" id="KW-1185">Reference proteome</keyword>
<reference evidence="3 4" key="1">
    <citation type="submission" date="2016-10" db="EMBL/GenBank/DDBJ databases">
        <authorList>
            <person name="de Groot N.N."/>
        </authorList>
    </citation>
    <scope>NUCLEOTIDE SEQUENCE [LARGE SCALE GENOMIC DNA]</scope>
    <source>
        <strain evidence="3 4">ATCC 43154</strain>
    </source>
</reference>
<dbReference type="STRING" id="758825.SAMN02982985_00922"/>
<dbReference type="InterPro" id="IPR029058">
    <property type="entry name" value="AB_hydrolase_fold"/>
</dbReference>
<dbReference type="Pfam" id="PF07819">
    <property type="entry name" value="PGAP1"/>
    <property type="match status" value="1"/>
</dbReference>
<dbReference type="Proteomes" id="UP000199470">
    <property type="component" value="Unassembled WGS sequence"/>
</dbReference>
<evidence type="ECO:0000259" key="2">
    <source>
        <dbReference type="Pfam" id="PF07819"/>
    </source>
</evidence>
<sequence>MAEPTRRLPNPTVDSDGTLRTKSMTTPKSCKIIGAVADSIQFVIPVIVVPGVMGSNLRATTNPSRPQNKEVRPGEPVWRPPNNLPELRKQASAWKNHTPAKRQRVLDSATLEVDDGGPVPTYEDAQGLGINESHKRDRKWGAIHSLSYGNLLYTLERHLNSTFVDDYAGQQTFREHWSAINRFDRKRWNAPNMAPLTKQELEKLAHYQYPVYAFGYNWLESNELSADHLIKFIEDIFRYWTNCKHTCKQVILVTHSMGGLVARACARKIPDSIVGIVHGVMPALGAPLSYRRIACGTEADGSELFSQIAGNTTEATTPVMAVSPAALELLPNHLYPKPWLFASIKRGGDEAETVLSLPVGNTYDLYRDMTSWYRVIDPEIADPARTYRLDPGGPRNAIIRAINQAERFHTTVLGSYYHPNSYAFYGDDAGYRSYEECRWTAYTSSIEVQAEALRTAKTVKHTLTGGRKIMLDDDQILLFELAKAAAKGDGTVPSKSGADPRGKAQGVFATGRYSHQGCYNDEAMLNLTQHLIVKIVQAAK</sequence>
<evidence type="ECO:0000313" key="4">
    <source>
        <dbReference type="Proteomes" id="UP000199470"/>
    </source>
</evidence>
<accession>A0A1I4JD74</accession>
<protein>
    <submittedName>
        <fullName evidence="3">PGAP1-like protein</fullName>
    </submittedName>
</protein>
<feature type="region of interest" description="Disordered" evidence="1">
    <location>
        <begin position="58"/>
        <end position="84"/>
    </location>
</feature>
<dbReference type="Gene3D" id="3.40.50.1820">
    <property type="entry name" value="alpha/beta hydrolase"/>
    <property type="match status" value="1"/>
</dbReference>
<gene>
    <name evidence="3" type="ORF">SAMN02982985_00922</name>
</gene>
<dbReference type="OrthoDB" id="9814331at2"/>